<protein>
    <recommendedName>
        <fullName evidence="3">U6 snRNA phosphodiesterase</fullName>
    </recommendedName>
</protein>
<dbReference type="VEuPathDB" id="FungiDB:HGUI_02403"/>
<evidence type="ECO:0000313" key="1">
    <source>
        <dbReference type="EMBL" id="SGZ40203.1"/>
    </source>
</evidence>
<reference evidence="2" key="1">
    <citation type="submission" date="2016-11" db="EMBL/GenBank/DDBJ databases">
        <authorList>
            <person name="Guldener U."/>
        </authorList>
    </citation>
    <scope>NUCLEOTIDE SEQUENCE [LARGE SCALE GENOMIC DNA]</scope>
</reference>
<sequence>METIKKKINPRIIEKYLDYNETFNPNYSFTNITLRKDIVDAMLKQINHELSNIDSLEFIKKNYLFDDIEIDDSIGYHITLSYNTDNQIQKRTSPFVITLEKPLQIDTNYKDFSNALLFRPSNTSNKFFLSVNLKECKELRELYGTTDMHISIAHFYSSLTVNELNESLKAINISASISDLLKDIDHEIFHYLQRNNMRLKIFQY</sequence>
<proteinExistence type="predicted"/>
<dbReference type="EMBL" id="FQNF01000042">
    <property type="protein sequence ID" value="SGZ40203.1"/>
    <property type="molecule type" value="Genomic_DNA"/>
</dbReference>
<keyword evidence="2" id="KW-1185">Reference proteome</keyword>
<evidence type="ECO:0000313" key="2">
    <source>
        <dbReference type="Proteomes" id="UP000183365"/>
    </source>
</evidence>
<accession>A0A1L0B580</accession>
<evidence type="ECO:0008006" key="3">
    <source>
        <dbReference type="Google" id="ProtNLM"/>
    </source>
</evidence>
<gene>
    <name evidence="1" type="ORF">HGUI_02403</name>
</gene>
<organism evidence="1 2">
    <name type="scientific">Hanseniaspora guilliermondii</name>
    <dbReference type="NCBI Taxonomy" id="56406"/>
    <lineage>
        <taxon>Eukaryota</taxon>
        <taxon>Fungi</taxon>
        <taxon>Dikarya</taxon>
        <taxon>Ascomycota</taxon>
        <taxon>Saccharomycotina</taxon>
        <taxon>Saccharomycetes</taxon>
        <taxon>Saccharomycodales</taxon>
        <taxon>Saccharomycodaceae</taxon>
        <taxon>Hanseniaspora</taxon>
    </lineage>
</organism>
<name>A0A1L0B580_9ASCO</name>
<dbReference type="AlphaFoldDB" id="A0A1L0B580"/>
<dbReference type="Proteomes" id="UP000183365">
    <property type="component" value="Unassembled WGS sequence"/>
</dbReference>
<dbReference type="OrthoDB" id="3973235at2759"/>